<name>A0A3M7QE03_BRAPC</name>
<dbReference type="Proteomes" id="UP000276133">
    <property type="component" value="Unassembled WGS sequence"/>
</dbReference>
<protein>
    <submittedName>
        <fullName evidence="1">Uncharacterized protein</fullName>
    </submittedName>
</protein>
<gene>
    <name evidence="1" type="ORF">BpHYR1_053128</name>
</gene>
<dbReference type="AlphaFoldDB" id="A0A3M7QE03"/>
<proteinExistence type="predicted"/>
<dbReference type="EMBL" id="REGN01006407">
    <property type="protein sequence ID" value="RNA09657.1"/>
    <property type="molecule type" value="Genomic_DNA"/>
</dbReference>
<evidence type="ECO:0000313" key="2">
    <source>
        <dbReference type="Proteomes" id="UP000276133"/>
    </source>
</evidence>
<evidence type="ECO:0000313" key="1">
    <source>
        <dbReference type="EMBL" id="RNA09657.1"/>
    </source>
</evidence>
<reference evidence="1 2" key="1">
    <citation type="journal article" date="2018" name="Sci. Rep.">
        <title>Genomic signatures of local adaptation to the degree of environmental predictability in rotifers.</title>
        <authorList>
            <person name="Franch-Gras L."/>
            <person name="Hahn C."/>
            <person name="Garcia-Roger E.M."/>
            <person name="Carmona M.J."/>
            <person name="Serra M."/>
            <person name="Gomez A."/>
        </authorList>
    </citation>
    <scope>NUCLEOTIDE SEQUENCE [LARGE SCALE GENOMIC DNA]</scope>
    <source>
        <strain evidence="1">HYR1</strain>
    </source>
</reference>
<comment type="caution">
    <text evidence="1">The sequence shown here is derived from an EMBL/GenBank/DDBJ whole genome shotgun (WGS) entry which is preliminary data.</text>
</comment>
<accession>A0A3M7QE03</accession>
<sequence>MFDYLIVQGKKRTKISFVKGKGSNILNKWKEFANSKIKATQGRWIINISGLKIVSEFTKKTTDRSDLLLSPKAFKHGNEKSIAGEDLRWSINTCSNTSNEKDRIDGPKVLMKTLQMDPIRDLYIELSLNRSSNVIPKNLVDLEWGREDLSIEISSSTYRAKTQYYPFF</sequence>
<keyword evidence="2" id="KW-1185">Reference proteome</keyword>
<organism evidence="1 2">
    <name type="scientific">Brachionus plicatilis</name>
    <name type="common">Marine rotifer</name>
    <name type="synonym">Brachionus muelleri</name>
    <dbReference type="NCBI Taxonomy" id="10195"/>
    <lineage>
        <taxon>Eukaryota</taxon>
        <taxon>Metazoa</taxon>
        <taxon>Spiralia</taxon>
        <taxon>Gnathifera</taxon>
        <taxon>Rotifera</taxon>
        <taxon>Eurotatoria</taxon>
        <taxon>Monogononta</taxon>
        <taxon>Pseudotrocha</taxon>
        <taxon>Ploima</taxon>
        <taxon>Brachionidae</taxon>
        <taxon>Brachionus</taxon>
    </lineage>
</organism>